<evidence type="ECO:0000256" key="3">
    <source>
        <dbReference type="ARBA" id="ARBA00022525"/>
    </source>
</evidence>
<dbReference type="Gene3D" id="2.10.25.10">
    <property type="entry name" value="Laminin"/>
    <property type="match status" value="12"/>
</dbReference>
<dbReference type="CDD" id="cd00063">
    <property type="entry name" value="FN3"/>
    <property type="match status" value="3"/>
</dbReference>
<dbReference type="Proteomes" id="UP000694621">
    <property type="component" value="Unplaced"/>
</dbReference>
<dbReference type="PROSITE" id="PS50853">
    <property type="entry name" value="FN3"/>
    <property type="match status" value="2"/>
</dbReference>
<evidence type="ECO:0008006" key="17">
    <source>
        <dbReference type="Google" id="ProtNLM"/>
    </source>
</evidence>
<feature type="domain" description="Fibronectin type-III" evidence="13">
    <location>
        <begin position="843"/>
        <end position="935"/>
    </location>
</feature>
<dbReference type="SMART" id="SM00060">
    <property type="entry name" value="FN3"/>
    <property type="match status" value="3"/>
</dbReference>
<dbReference type="FunFam" id="2.10.25.10:FF:000001">
    <property type="entry name" value="Tenascin C"/>
    <property type="match status" value="12"/>
</dbReference>
<dbReference type="AlphaFoldDB" id="A0A8B9HZL9"/>
<dbReference type="FunFam" id="3.90.215.10:FF:000001">
    <property type="entry name" value="Tenascin isoform 1"/>
    <property type="match status" value="1"/>
</dbReference>
<accession>A0A8B9HZL9</accession>
<dbReference type="Ensembl" id="ENSAMXT00005019091.1">
    <property type="protein sequence ID" value="ENSAMXP00005017281.1"/>
    <property type="gene ID" value="ENSAMXG00005008811.1"/>
</dbReference>
<reference evidence="15" key="1">
    <citation type="submission" date="2025-08" db="UniProtKB">
        <authorList>
            <consortium name="Ensembl"/>
        </authorList>
    </citation>
    <scope>IDENTIFICATION</scope>
</reference>
<dbReference type="Gene3D" id="2.60.40.10">
    <property type="entry name" value="Immunoglobulins"/>
    <property type="match status" value="4"/>
</dbReference>
<dbReference type="PANTHER" id="PTHR14949:SF56">
    <property type="entry name" value="EGF-LIKE-DOMAIN, MULTIPLE 7"/>
    <property type="match status" value="1"/>
</dbReference>
<feature type="domain" description="Fibrinogen C-terminal" evidence="14">
    <location>
        <begin position="947"/>
        <end position="1162"/>
    </location>
</feature>
<evidence type="ECO:0000256" key="4">
    <source>
        <dbReference type="ARBA" id="ARBA00022530"/>
    </source>
</evidence>
<organism evidence="15 16">
    <name type="scientific">Astyanax mexicanus</name>
    <name type="common">Blind cave fish</name>
    <name type="synonym">Astyanax fasciatus mexicanus</name>
    <dbReference type="NCBI Taxonomy" id="7994"/>
    <lineage>
        <taxon>Eukaryota</taxon>
        <taxon>Metazoa</taxon>
        <taxon>Chordata</taxon>
        <taxon>Craniata</taxon>
        <taxon>Vertebrata</taxon>
        <taxon>Euteleostomi</taxon>
        <taxon>Actinopterygii</taxon>
        <taxon>Neopterygii</taxon>
        <taxon>Teleostei</taxon>
        <taxon>Ostariophysi</taxon>
        <taxon>Characiformes</taxon>
        <taxon>Characoidei</taxon>
        <taxon>Acestrorhamphidae</taxon>
        <taxon>Acestrorhamphinae</taxon>
        <taxon>Astyanax</taxon>
    </lineage>
</organism>
<dbReference type="InterPro" id="IPR050969">
    <property type="entry name" value="Dev_Signal_Modulators"/>
</dbReference>
<comment type="subcellular location">
    <subcellularLocation>
        <location evidence="1">Secreted</location>
        <location evidence="1">Extracellular space</location>
        <location evidence="1">Extracellular matrix</location>
    </subcellularLocation>
</comment>
<evidence type="ECO:0000259" key="13">
    <source>
        <dbReference type="PROSITE" id="PS50853"/>
    </source>
</evidence>
<keyword evidence="4" id="KW-0272">Extracellular matrix</keyword>
<dbReference type="SUPFAM" id="SSF56496">
    <property type="entry name" value="Fibrinogen C-terminal domain-like"/>
    <property type="match status" value="1"/>
</dbReference>
<proteinExistence type="inferred from homology"/>
<feature type="disulfide bond" evidence="10">
    <location>
        <begin position="327"/>
        <end position="337"/>
    </location>
</feature>
<dbReference type="PROSITE" id="PS00514">
    <property type="entry name" value="FIBRINOGEN_C_1"/>
    <property type="match status" value="1"/>
</dbReference>
<comment type="similarity">
    <text evidence="2">Belongs to the tenascin family.</text>
</comment>
<name>A0A8B9HZL9_ASTMX</name>
<evidence type="ECO:0000256" key="11">
    <source>
        <dbReference type="SAM" id="MobiDB-lite"/>
    </source>
</evidence>
<sequence>VLSGAGCTTVQPPTDECPDDCSDQGRCVDGKCVCFPGFSGPDCSESDCPGNCNDKGKCVDGQCVCDPGFTGPDCSQSSCPGNCNNRGRCVNGKCVCNPGFSGPDCSGKSCPKNCSNRGRCVNGKCVCDTGFTGPDCSARSCPRNCSNRGRCVNGKCVCEAGFSGPDCSERSCPGNCNNKGRCVNGQCVCDAGFSGPDCSAKTCPVNCNNRGRCVNGKCVCDEGYGGPDCSERTCPGNCNKKGRCVNGQCVCDPGFTGPDCSERTCPGNCNNKGRCVNGQCVCDPGFAGPDCSAKSCPNDCSDRGQCVDGECVCDEGFTGPDCSAKSCPNDCSNKGRCVDGKCVCDVGFTGPDCSTKTCPNNCSNRGRCVRGRCVCRRGFTGPDCSECEEGLTGPDCATGKLPRTSTLLSHTVFFKPCPFIIISRKLTVISFPFLILALTGVSRLSTRDITESSVTLFWTPPSVQYDTYYITFTSKVIPSHHHRHHQITTTEAAPELKLLLFILLISLYFTLNTHTHTHTDTTSVIVQWEQALGEIDRYILFVSPNQTDGSGRGRQEIKLPAERDSAQIEGLEPGRLYDISLVAEKDGARSLPSTTQATPDARKDPKLVILTEEHRRQDPKTGLATDKGARKQPKLPLITVKVTNQDSRLSTNKTVGKSKGMFDLAESEDGIDHVGVQNVTSRGFLVIWASPRGMFQNFVISLGERGKSGSEEEEEDKKEESPNVLGSSVDSHIVSLNRSDGGVIRKFTKVLPGSARSYPVSDLTPQTGYSVSLFGKGPGLRSNIHSFIISTGEPISVAVDGSDSTLPLSKLSPGSSYEVSVISLLGLDESDPIDGVVLTLPDPPTDLRAINVTDTKALLLWRPALATVDQYVIVYGSEEGDSLQVHYSYLHPVHYRYTTATSTQFTTGTLQLSPPSSLQVTTAISTQFTTGTLQSKKNNLLYLISGTLRFPFPSDCSQELMNGVRESGVVEIFPRGKEGKPVRVYCDMETDGGGWTVFQRRKDGKTNFFRGWQEYSKGFGELEGEFWLGNELLHNLTMMTPMSMRVDLRSGSESVYAAYSTFSVDTMKRHYTLRVSGYSGTAGDSMTYHDRRKFSTRDRDPQPFITRCAMSYKGGWWYKNCHEANLNGLYNTHTDHQGVIWTAWKGKDFSIPFAEMKLQPGRKRRGITQNTHTYTHTQICTV</sequence>
<dbReference type="InterPro" id="IPR003961">
    <property type="entry name" value="FN3_dom"/>
</dbReference>
<feature type="domain" description="Fibronectin type-III" evidence="13">
    <location>
        <begin position="509"/>
        <end position="601"/>
    </location>
</feature>
<feature type="region of interest" description="Disordered" evidence="11">
    <location>
        <begin position="705"/>
        <end position="727"/>
    </location>
</feature>
<feature type="domain" description="EGF-like" evidence="12">
    <location>
        <begin position="323"/>
        <end position="354"/>
    </location>
</feature>
<keyword evidence="5 10" id="KW-0245">EGF-like domain</keyword>
<keyword evidence="7" id="KW-0677">Repeat</keyword>
<feature type="disulfide bond" evidence="10">
    <location>
        <begin position="17"/>
        <end position="27"/>
    </location>
</feature>
<dbReference type="SMART" id="SM00186">
    <property type="entry name" value="FBG"/>
    <property type="match status" value="1"/>
</dbReference>
<evidence type="ECO:0000313" key="16">
    <source>
        <dbReference type="Proteomes" id="UP000694621"/>
    </source>
</evidence>
<evidence type="ECO:0000256" key="5">
    <source>
        <dbReference type="ARBA" id="ARBA00022536"/>
    </source>
</evidence>
<dbReference type="PROSITE" id="PS00022">
    <property type="entry name" value="EGF_1"/>
    <property type="match status" value="5"/>
</dbReference>
<dbReference type="Gene3D" id="3.90.215.10">
    <property type="entry name" value="Gamma Fibrinogen, chain A, domain 1"/>
    <property type="match status" value="1"/>
</dbReference>
<keyword evidence="3" id="KW-0964">Secreted</keyword>
<evidence type="ECO:0000256" key="9">
    <source>
        <dbReference type="ARBA" id="ARBA00023180"/>
    </source>
</evidence>
<dbReference type="SMART" id="SM00181">
    <property type="entry name" value="EGF"/>
    <property type="match status" value="12"/>
</dbReference>
<dbReference type="Pfam" id="PF00147">
    <property type="entry name" value="Fibrinogen_C"/>
    <property type="match status" value="1"/>
</dbReference>
<keyword evidence="8 10" id="KW-1015">Disulfide bond</keyword>
<evidence type="ECO:0000256" key="1">
    <source>
        <dbReference type="ARBA" id="ARBA00004498"/>
    </source>
</evidence>
<dbReference type="PROSITE" id="PS01186">
    <property type="entry name" value="EGF_2"/>
    <property type="match status" value="5"/>
</dbReference>
<dbReference type="InterPro" id="IPR014716">
    <property type="entry name" value="Fibrinogen_a/b/g_C_1"/>
</dbReference>
<evidence type="ECO:0000256" key="6">
    <source>
        <dbReference type="ARBA" id="ARBA00022729"/>
    </source>
</evidence>
<evidence type="ECO:0000256" key="7">
    <source>
        <dbReference type="ARBA" id="ARBA00022737"/>
    </source>
</evidence>
<dbReference type="NCBIfam" id="NF040941">
    <property type="entry name" value="GGGWT_bact"/>
    <property type="match status" value="1"/>
</dbReference>
<dbReference type="CDD" id="cd00087">
    <property type="entry name" value="FReD"/>
    <property type="match status" value="1"/>
</dbReference>
<keyword evidence="9" id="KW-0325">Glycoprotein</keyword>
<feature type="disulfide bond" evidence="10">
    <location>
        <begin position="127"/>
        <end position="136"/>
    </location>
</feature>
<feature type="disulfide bond" evidence="10">
    <location>
        <begin position="34"/>
        <end position="43"/>
    </location>
</feature>
<dbReference type="PANTHER" id="PTHR14949">
    <property type="entry name" value="EGF-LIKE-DOMAIN, MULTIPLE 7, 8"/>
    <property type="match status" value="1"/>
</dbReference>
<protein>
    <recommendedName>
        <fullName evidence="17">Tenascin XB</fullName>
    </recommendedName>
</protein>
<feature type="domain" description="EGF-like" evidence="12">
    <location>
        <begin position="106"/>
        <end position="137"/>
    </location>
</feature>
<dbReference type="Pfam" id="PF23106">
    <property type="entry name" value="EGF_Teneurin"/>
    <property type="match status" value="4"/>
</dbReference>
<dbReference type="PROSITE" id="PS51406">
    <property type="entry name" value="FIBRINOGEN_C_2"/>
    <property type="match status" value="1"/>
</dbReference>
<feature type="disulfide bond" evidence="10">
    <location>
        <begin position="344"/>
        <end position="353"/>
    </location>
</feature>
<dbReference type="InterPro" id="IPR036116">
    <property type="entry name" value="FN3_sf"/>
</dbReference>
<evidence type="ECO:0000259" key="12">
    <source>
        <dbReference type="PROSITE" id="PS50026"/>
    </source>
</evidence>
<dbReference type="InterPro" id="IPR020837">
    <property type="entry name" value="Fibrinogen_CS"/>
</dbReference>
<dbReference type="InterPro" id="IPR000742">
    <property type="entry name" value="EGF"/>
</dbReference>
<feature type="disulfide bond" evidence="10">
    <location>
        <begin position="110"/>
        <end position="120"/>
    </location>
</feature>
<evidence type="ECO:0000256" key="2">
    <source>
        <dbReference type="ARBA" id="ARBA00008673"/>
    </source>
</evidence>
<feature type="domain" description="EGF-like" evidence="12">
    <location>
        <begin position="13"/>
        <end position="44"/>
    </location>
</feature>
<keyword evidence="6" id="KW-0732">Signal</keyword>
<evidence type="ECO:0000313" key="15">
    <source>
        <dbReference type="Ensembl" id="ENSAMXP00005017281.1"/>
    </source>
</evidence>
<evidence type="ECO:0000256" key="10">
    <source>
        <dbReference type="PROSITE-ProRule" id="PRU00076"/>
    </source>
</evidence>
<evidence type="ECO:0000259" key="14">
    <source>
        <dbReference type="PROSITE" id="PS51406"/>
    </source>
</evidence>
<dbReference type="PROSITE" id="PS50026">
    <property type="entry name" value="EGF_3"/>
    <property type="match status" value="3"/>
</dbReference>
<dbReference type="InterPro" id="IPR036056">
    <property type="entry name" value="Fibrinogen-like_C"/>
</dbReference>
<comment type="caution">
    <text evidence="10">Lacks conserved residue(s) required for the propagation of feature annotation.</text>
</comment>
<dbReference type="InterPro" id="IPR013783">
    <property type="entry name" value="Ig-like_fold"/>
</dbReference>
<evidence type="ECO:0000256" key="8">
    <source>
        <dbReference type="ARBA" id="ARBA00023157"/>
    </source>
</evidence>
<dbReference type="Pfam" id="PF25024">
    <property type="entry name" value="EGF_TEN"/>
    <property type="match status" value="1"/>
</dbReference>
<dbReference type="SUPFAM" id="SSF49265">
    <property type="entry name" value="Fibronectin type III"/>
    <property type="match status" value="5"/>
</dbReference>
<dbReference type="InterPro" id="IPR002181">
    <property type="entry name" value="Fibrinogen_a/b/g_C_dom"/>
</dbReference>
<dbReference type="Pfam" id="PF00041">
    <property type="entry name" value="fn3"/>
    <property type="match status" value="1"/>
</dbReference>